<feature type="compositionally biased region" description="Low complexity" evidence="1">
    <location>
        <begin position="316"/>
        <end position="331"/>
    </location>
</feature>
<dbReference type="InterPro" id="IPR050410">
    <property type="entry name" value="CCR4/nocturin_mRNA_transcr"/>
</dbReference>
<keyword evidence="4" id="KW-1185">Reference proteome</keyword>
<dbReference type="InterPro" id="IPR036691">
    <property type="entry name" value="Endo/exonu/phosph_ase_sf"/>
</dbReference>
<feature type="domain" description="Endonuclease/exonuclease/phosphatase" evidence="2">
    <location>
        <begin position="9"/>
        <end position="305"/>
    </location>
</feature>
<proteinExistence type="predicted"/>
<dbReference type="PANTHER" id="PTHR12121:SF34">
    <property type="entry name" value="PROTEIN ANGEL"/>
    <property type="match status" value="1"/>
</dbReference>
<dbReference type="EMBL" id="CP043494">
    <property type="protein sequence ID" value="WNG43645.1"/>
    <property type="molecule type" value="Genomic_DNA"/>
</dbReference>
<dbReference type="GO" id="GO:0004519">
    <property type="term" value="F:endonuclease activity"/>
    <property type="evidence" value="ECO:0007669"/>
    <property type="project" value="UniProtKB-KW"/>
</dbReference>
<name>A0ABY9WIN3_9BACT</name>
<dbReference type="PANTHER" id="PTHR12121">
    <property type="entry name" value="CARBON CATABOLITE REPRESSOR PROTEIN 4"/>
    <property type="match status" value="1"/>
</dbReference>
<evidence type="ECO:0000259" key="2">
    <source>
        <dbReference type="Pfam" id="PF03372"/>
    </source>
</evidence>
<evidence type="ECO:0000313" key="4">
    <source>
        <dbReference type="Proteomes" id="UP001611383"/>
    </source>
</evidence>
<dbReference type="Proteomes" id="UP001611383">
    <property type="component" value="Chromosome"/>
</dbReference>
<sequence>MAHTPLRIVSYNVRYFGHALRGLASTLGPKRRVAAALAGLEPLPDIICLQEVETQSFRSSVAHRRSRPGETQLEAFMGRMEETFANLRRPMPYEAFYFRAHHYKVGEFSLYTTGLAIIVNTQRLSVDTHNVDAPHHITHHHVRMLRERKQSRICAHMRLLRKEDGLPLHVFNTHLSLPTPFSRAFWATRDKMGNGINQLHEARALCTLVRHRAAGEPFIICGDFNSPPASPVFHYFCDEARLTSAQAAVGQIDPRLARGFPTAGFMHMRMHLDHIFSGEGVRWLDADETRPFGDTRSRFHGLSDHMPLIARFQLEPPAAHVAPPSPASSEPSAPPGA</sequence>
<keyword evidence="3" id="KW-0540">Nuclease</keyword>
<feature type="region of interest" description="Disordered" evidence="1">
    <location>
        <begin position="315"/>
        <end position="337"/>
    </location>
</feature>
<reference evidence="3 4" key="1">
    <citation type="submission" date="2019-08" db="EMBL/GenBank/DDBJ databases">
        <title>Archangium and Cystobacter genomes.</title>
        <authorList>
            <person name="Chen I.-C.K."/>
            <person name="Wielgoss S."/>
        </authorList>
    </citation>
    <scope>NUCLEOTIDE SEQUENCE [LARGE SCALE GENOMIC DNA]</scope>
    <source>
        <strain evidence="3 4">Cbm 6</strain>
    </source>
</reference>
<organism evidence="3 4">
    <name type="scientific">Archangium minus</name>
    <dbReference type="NCBI Taxonomy" id="83450"/>
    <lineage>
        <taxon>Bacteria</taxon>
        <taxon>Pseudomonadati</taxon>
        <taxon>Myxococcota</taxon>
        <taxon>Myxococcia</taxon>
        <taxon>Myxococcales</taxon>
        <taxon>Cystobacterineae</taxon>
        <taxon>Archangiaceae</taxon>
        <taxon>Archangium</taxon>
    </lineage>
</organism>
<dbReference type="SUPFAM" id="SSF56219">
    <property type="entry name" value="DNase I-like"/>
    <property type="match status" value="1"/>
</dbReference>
<evidence type="ECO:0000256" key="1">
    <source>
        <dbReference type="SAM" id="MobiDB-lite"/>
    </source>
</evidence>
<protein>
    <submittedName>
        <fullName evidence="3">Endonuclease</fullName>
    </submittedName>
</protein>
<accession>A0ABY9WIN3</accession>
<keyword evidence="3" id="KW-0378">Hydrolase</keyword>
<dbReference type="Pfam" id="PF03372">
    <property type="entry name" value="Exo_endo_phos"/>
    <property type="match status" value="1"/>
</dbReference>
<dbReference type="RefSeq" id="WP_395815036.1">
    <property type="nucleotide sequence ID" value="NZ_CP043494.1"/>
</dbReference>
<keyword evidence="3" id="KW-0255">Endonuclease</keyword>
<dbReference type="Gene3D" id="3.60.10.10">
    <property type="entry name" value="Endonuclease/exonuclease/phosphatase"/>
    <property type="match status" value="1"/>
</dbReference>
<dbReference type="InterPro" id="IPR005135">
    <property type="entry name" value="Endo/exonuclease/phosphatase"/>
</dbReference>
<gene>
    <name evidence="3" type="ORF">F0U60_05705</name>
</gene>
<evidence type="ECO:0000313" key="3">
    <source>
        <dbReference type="EMBL" id="WNG43645.1"/>
    </source>
</evidence>